<dbReference type="InterPro" id="IPR005801">
    <property type="entry name" value="ADC_synthase"/>
</dbReference>
<dbReference type="AlphaFoldDB" id="A0A3S4UZ24"/>
<dbReference type="InterPro" id="IPR015890">
    <property type="entry name" value="Chorismate_C"/>
</dbReference>
<protein>
    <submittedName>
        <fullName evidence="2">Isochorismate synthase dhbC</fullName>
        <ecNumber evidence="2">5.4.4.2</ecNumber>
    </submittedName>
</protein>
<dbReference type="PANTHER" id="PTHR42839:SF2">
    <property type="entry name" value="ISOCHORISMATE SYNTHASE ENTC"/>
    <property type="match status" value="1"/>
</dbReference>
<sequence length="414" mass="44995">MPSVIVNPGSSRLRARTVAIPDPGSLQKYLTARSSMCLLHGYEEIIGLGEIARFETDSPGAADVWWEEFCADIENETEMPGVRGTGPLAFGSFTFDGDRSTSPSVMIVPETVIGRRAGYSWLTQVSFDSVHADPPRIQAPPRQPTGLELSDGVVTEQGWAERAGQVREILGDDVQRVLLMRDLMARADDPIDPRWIVQRCSDLLPDSWTYLVQGAVGTTSTLLLRQIDGLITTRTLSHGQSAVSGSDPRLLEALSGTGPFAEEHGSAVRWSEEMLRPFCRSIQHSPFPGLIPEASDRMLVTDVTGAPLPETRSLTAVGAMHPAPFVSGLPPWKALEMLAEVEGVDRGRITGPVGWIDSQGDGEWVVDWRGAQVDATDPNLLHVFIGQPVGHDDDVSLLATALRKRISATFALMR</sequence>
<name>A0A3S4UZ24_9ACTN</name>
<accession>A0A3S4UZ24</accession>
<gene>
    <name evidence="2" type="primary">dhbC</name>
    <name evidence="2" type="ORF">NCTC13652_02179</name>
</gene>
<dbReference type="STRING" id="1122997.GCA_000425285_00935"/>
<proteinExistence type="predicted"/>
<dbReference type="GO" id="GO:0008909">
    <property type="term" value="F:isochorismate synthase activity"/>
    <property type="evidence" value="ECO:0007669"/>
    <property type="project" value="UniProtKB-EC"/>
</dbReference>
<evidence type="ECO:0000313" key="3">
    <source>
        <dbReference type="Proteomes" id="UP000277858"/>
    </source>
</evidence>
<dbReference type="Pfam" id="PF00425">
    <property type="entry name" value="Chorismate_bind"/>
    <property type="match status" value="1"/>
</dbReference>
<dbReference type="Proteomes" id="UP000277858">
    <property type="component" value="Chromosome"/>
</dbReference>
<feature type="domain" description="Chorismate-utilising enzyme C-terminal" evidence="1">
    <location>
        <begin position="164"/>
        <end position="375"/>
    </location>
</feature>
<dbReference type="SUPFAM" id="SSF56322">
    <property type="entry name" value="ADC synthase"/>
    <property type="match status" value="1"/>
</dbReference>
<dbReference type="PANTHER" id="PTHR42839">
    <property type="entry name" value="ISOCHORISMATE SYNTHASE ENTC"/>
    <property type="match status" value="1"/>
</dbReference>
<keyword evidence="3" id="KW-1185">Reference proteome</keyword>
<evidence type="ECO:0000259" key="1">
    <source>
        <dbReference type="Pfam" id="PF00425"/>
    </source>
</evidence>
<organism evidence="2 3">
    <name type="scientific">Acidipropionibacterium jensenii</name>
    <dbReference type="NCBI Taxonomy" id="1749"/>
    <lineage>
        <taxon>Bacteria</taxon>
        <taxon>Bacillati</taxon>
        <taxon>Actinomycetota</taxon>
        <taxon>Actinomycetes</taxon>
        <taxon>Propionibacteriales</taxon>
        <taxon>Propionibacteriaceae</taxon>
        <taxon>Acidipropionibacterium</taxon>
    </lineage>
</organism>
<reference evidence="2 3" key="1">
    <citation type="submission" date="2018-12" db="EMBL/GenBank/DDBJ databases">
        <authorList>
            <consortium name="Pathogen Informatics"/>
        </authorList>
    </citation>
    <scope>NUCLEOTIDE SEQUENCE [LARGE SCALE GENOMIC DNA]</scope>
    <source>
        <strain evidence="2 3">NCTC13652</strain>
    </source>
</reference>
<evidence type="ECO:0000313" key="2">
    <source>
        <dbReference type="EMBL" id="VEI03961.1"/>
    </source>
</evidence>
<keyword evidence="2" id="KW-0413">Isomerase</keyword>
<dbReference type="Gene3D" id="3.60.120.10">
    <property type="entry name" value="Anthranilate synthase"/>
    <property type="match status" value="1"/>
</dbReference>
<dbReference type="EC" id="5.4.4.2" evidence="2"/>
<dbReference type="EMBL" id="LR134473">
    <property type="protein sequence ID" value="VEI03961.1"/>
    <property type="molecule type" value="Genomic_DNA"/>
</dbReference>